<keyword evidence="3" id="KW-1185">Reference proteome</keyword>
<reference evidence="2 3" key="1">
    <citation type="journal article" date="2019" name="Appl. Environ. Microbiol.">
        <title>Clostridium scindens ATCC 35704: integration of nutritional requirements, the complete genome sequence, and global transcriptional responses to bile acids.</title>
        <authorList>
            <person name="Devendran S."/>
            <person name="Shrestha R."/>
            <person name="Alves J.M.P."/>
            <person name="Wolf P.G."/>
            <person name="Ly L."/>
            <person name="Hernandez A.G."/>
            <person name="Mendez-Garcia C."/>
            <person name="Inboden A."/>
            <person name="Wiley J."/>
            <person name="Paul O."/>
            <person name="Allen A."/>
            <person name="Springer E."/>
            <person name="Wright C.L."/>
            <person name="Fields C.J."/>
            <person name="Daniel S.L."/>
            <person name="Ridlon J.M."/>
        </authorList>
    </citation>
    <scope>NUCLEOTIDE SEQUENCE [LARGE SCALE GENOMIC DNA]</scope>
    <source>
        <strain evidence="2 3">ATCC 35704</strain>
    </source>
</reference>
<dbReference type="Pfam" id="PF06810">
    <property type="entry name" value="Phage_scaffold"/>
    <property type="match status" value="1"/>
</dbReference>
<accession>A0A494WET3</accession>
<dbReference type="KEGG" id="csci:HDCHBGLK_00300"/>
<keyword evidence="1" id="KW-0175">Coiled coil</keyword>
<proteinExistence type="predicted"/>
<evidence type="ECO:0008006" key="4">
    <source>
        <dbReference type="Google" id="ProtNLM"/>
    </source>
</evidence>
<evidence type="ECO:0000313" key="2">
    <source>
        <dbReference type="EMBL" id="QBF72955.1"/>
    </source>
</evidence>
<name>A0A494WET3_CLOS5</name>
<dbReference type="GeneID" id="62694540"/>
<sequence length="202" mass="22566">MEWLKEILRNAVYGEDGKLDVEKTLEKISKEAPKHIISKNEYDAKVTELNTANDTIKDLQESTEGNEELQGKIETYKTEIQNLQKANKDMQKLYRLKEVISNAGCTDADYLIYKHGGLEKFTFDKDGKPVGVDEIVKSYKESIPMLFPTGQKHQSYNPQGGTGAATTNPFAKETFNLTEQGKMLKENPAQAQEMAAAAGVTL</sequence>
<dbReference type="EMBL" id="CP036170">
    <property type="protein sequence ID" value="QBF72955.1"/>
    <property type="molecule type" value="Genomic_DNA"/>
</dbReference>
<dbReference type="RefSeq" id="WP_130574551.1">
    <property type="nucleotide sequence ID" value="NZ_CP036170.1"/>
</dbReference>
<dbReference type="AlphaFoldDB" id="A0A494WET3"/>
<dbReference type="OrthoDB" id="2365850at2"/>
<protein>
    <recommendedName>
        <fullName evidence="4">Phage minor structural protein GP20</fullName>
    </recommendedName>
</protein>
<feature type="coiled-coil region" evidence="1">
    <location>
        <begin position="59"/>
        <end position="93"/>
    </location>
</feature>
<gene>
    <name evidence="2" type="ORF">HDCHBGLK_00300</name>
</gene>
<dbReference type="Proteomes" id="UP000289664">
    <property type="component" value="Chromosome"/>
</dbReference>
<dbReference type="InterPro" id="IPR009636">
    <property type="entry name" value="SCAF"/>
</dbReference>
<evidence type="ECO:0000313" key="3">
    <source>
        <dbReference type="Proteomes" id="UP000289664"/>
    </source>
</evidence>
<evidence type="ECO:0000256" key="1">
    <source>
        <dbReference type="SAM" id="Coils"/>
    </source>
</evidence>
<organism evidence="2 3">
    <name type="scientific">Clostridium scindens (strain ATCC 35704 / DSM 5676 / VPI 13733 / 19)</name>
    <dbReference type="NCBI Taxonomy" id="411468"/>
    <lineage>
        <taxon>Bacteria</taxon>
        <taxon>Bacillati</taxon>
        <taxon>Bacillota</taxon>
        <taxon>Clostridia</taxon>
        <taxon>Lachnospirales</taxon>
        <taxon>Lachnospiraceae</taxon>
    </lineage>
</organism>